<name>A0ACC1I7T2_9FUNG</name>
<dbReference type="Proteomes" id="UP001150581">
    <property type="component" value="Unassembled WGS sequence"/>
</dbReference>
<dbReference type="EMBL" id="JANBPG010001658">
    <property type="protein sequence ID" value="KAJ1888871.1"/>
    <property type="molecule type" value="Genomic_DNA"/>
</dbReference>
<comment type="caution">
    <text evidence="1">The sequence shown here is derived from an EMBL/GenBank/DDBJ whole genome shotgun (WGS) entry which is preliminary data.</text>
</comment>
<reference evidence="1" key="1">
    <citation type="submission" date="2022-07" db="EMBL/GenBank/DDBJ databases">
        <title>Phylogenomic reconstructions and comparative analyses of Kickxellomycotina fungi.</title>
        <authorList>
            <person name="Reynolds N.K."/>
            <person name="Stajich J.E."/>
            <person name="Barry K."/>
            <person name="Grigoriev I.V."/>
            <person name="Crous P."/>
            <person name="Smith M.E."/>
        </authorList>
    </citation>
    <scope>NUCLEOTIDE SEQUENCE</scope>
    <source>
        <strain evidence="1">Benny 63K</strain>
    </source>
</reference>
<evidence type="ECO:0000313" key="1">
    <source>
        <dbReference type="EMBL" id="KAJ1888871.1"/>
    </source>
</evidence>
<gene>
    <name evidence="1" type="ORF">LPJ66_008348</name>
</gene>
<protein>
    <submittedName>
        <fullName evidence="1">Uncharacterized protein</fullName>
    </submittedName>
</protein>
<proteinExistence type="predicted"/>
<accession>A0ACC1I7T2</accession>
<feature type="non-terminal residue" evidence="1">
    <location>
        <position position="1"/>
    </location>
</feature>
<evidence type="ECO:0000313" key="2">
    <source>
        <dbReference type="Proteomes" id="UP001150581"/>
    </source>
</evidence>
<keyword evidence="2" id="KW-1185">Reference proteome</keyword>
<organism evidence="1 2">
    <name type="scientific">Kickxella alabastrina</name>
    <dbReference type="NCBI Taxonomy" id="61397"/>
    <lineage>
        <taxon>Eukaryota</taxon>
        <taxon>Fungi</taxon>
        <taxon>Fungi incertae sedis</taxon>
        <taxon>Zoopagomycota</taxon>
        <taxon>Kickxellomycotina</taxon>
        <taxon>Kickxellomycetes</taxon>
        <taxon>Kickxellales</taxon>
        <taxon>Kickxellaceae</taxon>
        <taxon>Kickxella</taxon>
    </lineage>
</organism>
<sequence length="779" mass="80794">HQQQHVSPGGPGFSGVNAFVSMQQRHNDGTVDANVNGFNIQNSSAAISPQQASQTMSPVMTMTMAPPFSLIPNSTVHAANTMTPTTANNAAVTPTAPSNPTMLAMATAAAAPADAIGSNVKKAPIRTRARRVPRKPTAAKTAANAVAAAAKLASDSQPPPSPANQGTVANGGSGNSNNNKSTSSPALAMKAAAAMPNSARGFSVAISSPSFANATALVNNSGHGPTQAAVNTSVTEAEARASGAAGSFVENAFSKMLSQRGNQATLQGGAVGIPKNNADMPSAMGPIDVDGLNLNINQWLRGGESSDALDNLLSIGMPMNGVPSVAGSAGAAGGDHGGQAASSQIVSPYDISDTALADLITSSGGIVSGNGGGNQGLPGALSTSMSIPVNMAMPSTSAAASALTAAGNVGRTTVDSGHVSTSSNGGVNAGNGILSNHTGETGHIGFQATFDRSDYAYPLPQTGLSTFGFAGELYVPENASCADDVLGTSVREYTRPNHPNSIAFLPYRSCRATWEWILHQEMQAGRAVGAIIYSMKDDAAHAAERAVIDLTYLHMPVWVVNADTGKYLTNAMKQIYTSDPGLTLPLPPANVMYQNVQDDVRAAMRAAKETLTQNMPWVFITISRSAANVATADRNFFLKAMIGVGITGIVCFFIAMIVRYFDCLCFGCIGQRQLRNQRGVWPYGAGELDGLQERGFGSHSVMATARRRSDHGRRVHERGTAMPREKRVLKQHELDAMPCKVISLYDLMPEGEKPVPVVPAAPAVPVMAHYGMNLHAITA</sequence>